<feature type="transmembrane region" description="Helical" evidence="1">
    <location>
        <begin position="140"/>
        <end position="161"/>
    </location>
</feature>
<dbReference type="Proteomes" id="UP000177190">
    <property type="component" value="Unassembled WGS sequence"/>
</dbReference>
<dbReference type="AlphaFoldDB" id="A0A1G2HSW2"/>
<keyword evidence="1" id="KW-1133">Transmembrane helix</keyword>
<organism evidence="2 3">
    <name type="scientific">Candidatus Staskawiczbacteria bacterium RIFCSPHIGHO2_01_FULL_36_16</name>
    <dbReference type="NCBI Taxonomy" id="1802200"/>
    <lineage>
        <taxon>Bacteria</taxon>
        <taxon>Candidatus Staskawicziibacteriota</taxon>
    </lineage>
</organism>
<evidence type="ECO:0000313" key="3">
    <source>
        <dbReference type="Proteomes" id="UP000177190"/>
    </source>
</evidence>
<sequence>MDILSHILIGRIISSNQIKKAQIFTMVFSFLPDLGQIPFYLVLGYENARPFLFPYNSDWIGARSLHPVLTAMWDIPHSFFFLFLIILPVITYFKIPKISFFAYGLHLLIDIPTHTGEWMIRPFYPFNFAIPGITDAWAWPVWAFILSWTILGIIIFSLKFLKINDESFNKN</sequence>
<name>A0A1G2HSW2_9BACT</name>
<accession>A0A1G2HSW2</accession>
<evidence type="ECO:0008006" key="4">
    <source>
        <dbReference type="Google" id="ProtNLM"/>
    </source>
</evidence>
<protein>
    <recommendedName>
        <fullName evidence="4">Metal-dependent hydrolase</fullName>
    </recommendedName>
</protein>
<dbReference type="STRING" id="1802200.A2812_03345"/>
<keyword evidence="1" id="KW-0472">Membrane</keyword>
<dbReference type="EMBL" id="MHOM01000003">
    <property type="protein sequence ID" value="OGZ65632.1"/>
    <property type="molecule type" value="Genomic_DNA"/>
</dbReference>
<feature type="transmembrane region" description="Helical" evidence="1">
    <location>
        <begin position="100"/>
        <end position="120"/>
    </location>
</feature>
<feature type="transmembrane region" description="Helical" evidence="1">
    <location>
        <begin position="21"/>
        <end position="43"/>
    </location>
</feature>
<proteinExistence type="predicted"/>
<comment type="caution">
    <text evidence="2">The sequence shown here is derived from an EMBL/GenBank/DDBJ whole genome shotgun (WGS) entry which is preliminary data.</text>
</comment>
<evidence type="ECO:0000256" key="1">
    <source>
        <dbReference type="SAM" id="Phobius"/>
    </source>
</evidence>
<gene>
    <name evidence="2" type="ORF">A2812_03345</name>
</gene>
<keyword evidence="1" id="KW-0812">Transmembrane</keyword>
<reference evidence="2 3" key="1">
    <citation type="journal article" date="2016" name="Nat. Commun.">
        <title>Thousands of microbial genomes shed light on interconnected biogeochemical processes in an aquifer system.</title>
        <authorList>
            <person name="Anantharaman K."/>
            <person name="Brown C.T."/>
            <person name="Hug L.A."/>
            <person name="Sharon I."/>
            <person name="Castelle C.J."/>
            <person name="Probst A.J."/>
            <person name="Thomas B.C."/>
            <person name="Singh A."/>
            <person name="Wilkins M.J."/>
            <person name="Karaoz U."/>
            <person name="Brodie E.L."/>
            <person name="Williams K.H."/>
            <person name="Hubbard S.S."/>
            <person name="Banfield J.F."/>
        </authorList>
    </citation>
    <scope>NUCLEOTIDE SEQUENCE [LARGE SCALE GENOMIC DNA]</scope>
</reference>
<feature type="transmembrane region" description="Helical" evidence="1">
    <location>
        <begin position="75"/>
        <end position="93"/>
    </location>
</feature>
<evidence type="ECO:0000313" key="2">
    <source>
        <dbReference type="EMBL" id="OGZ65632.1"/>
    </source>
</evidence>